<dbReference type="PANTHER" id="PTHR43782">
    <property type="entry name" value="ARGINASE"/>
    <property type="match status" value="1"/>
</dbReference>
<dbReference type="AlphaFoldDB" id="A0A424WKU1"/>
<keyword evidence="3" id="KW-0464">Manganese</keyword>
<dbReference type="Proteomes" id="UP000285324">
    <property type="component" value="Unassembled WGS sequence"/>
</dbReference>
<dbReference type="Gene3D" id="3.40.800.10">
    <property type="entry name" value="Ureohydrolase domain"/>
    <property type="match status" value="1"/>
</dbReference>
<dbReference type="PANTHER" id="PTHR43782:SF3">
    <property type="entry name" value="ARGINASE"/>
    <property type="match status" value="1"/>
</dbReference>
<dbReference type="GO" id="GO:0004053">
    <property type="term" value="F:arginase activity"/>
    <property type="evidence" value="ECO:0007669"/>
    <property type="project" value="TreeGrafter"/>
</dbReference>
<dbReference type="PRINTS" id="PR00116">
    <property type="entry name" value="ARGINASE"/>
</dbReference>
<proteinExistence type="inferred from homology"/>
<sequence length="299" mass="31399">MPTLSYAILEAPSTLGLATDGVECLPDQLLAHGLAERIHARRAGRLAVPPKNPTPDPETGTLNAKAIAAWSPKLADAVGALLDAGEFPVLLGGDCTILLGSMLALRRRGRYGLLFIDGNADFFQPEAEPNGEGASMDLAFVTGHGPPLLADIEGRGPLVRPEDAVAFAYRDHEDQEEYGSQPLPEALKTLDLPAVRSMGIEAAARQAVDHLTRAELDGFFIHVDADCLDDAIMPAVDFRVPGGLSWEELTAALRIVLSSGKAVGLEITIYNPHLDEDGSAGRGLADLLAAALGTAASSV</sequence>
<dbReference type="EMBL" id="QVXO01000001">
    <property type="protein sequence ID" value="RPJ93717.1"/>
    <property type="molecule type" value="Genomic_DNA"/>
</dbReference>
<protein>
    <submittedName>
        <fullName evidence="5">Arginase family protein</fullName>
    </submittedName>
</protein>
<dbReference type="CDD" id="cd09999">
    <property type="entry name" value="Arginase-like_1"/>
    <property type="match status" value="1"/>
</dbReference>
<dbReference type="Pfam" id="PF00491">
    <property type="entry name" value="Arginase"/>
    <property type="match status" value="1"/>
</dbReference>
<evidence type="ECO:0000256" key="3">
    <source>
        <dbReference type="ARBA" id="ARBA00023211"/>
    </source>
</evidence>
<organism evidence="5 6">
    <name type="scientific">Alcaligenes xylosoxydans xylosoxydans</name>
    <name type="common">Achromobacter xylosoxidans</name>
    <dbReference type="NCBI Taxonomy" id="85698"/>
    <lineage>
        <taxon>Bacteria</taxon>
        <taxon>Pseudomonadati</taxon>
        <taxon>Pseudomonadota</taxon>
        <taxon>Betaproteobacteria</taxon>
        <taxon>Burkholderiales</taxon>
        <taxon>Alcaligenaceae</taxon>
        <taxon>Achromobacter</taxon>
    </lineage>
</organism>
<comment type="caution">
    <text evidence="5">The sequence shown here is derived from an EMBL/GenBank/DDBJ whole genome shotgun (WGS) entry which is preliminary data.</text>
</comment>
<dbReference type="InterPro" id="IPR006035">
    <property type="entry name" value="Ureohydrolase"/>
</dbReference>
<accession>A0A424WKU1</accession>
<name>A0A424WKU1_ALCXX</name>
<dbReference type="OrthoDB" id="9789727at2"/>
<reference evidence="5 6" key="1">
    <citation type="submission" date="2018-08" db="EMBL/GenBank/DDBJ databases">
        <title>Achromobacter xylosoxidans Genome sequencing and assembly.</title>
        <authorList>
            <person name="Wang R."/>
            <person name="Rensing C."/>
            <person name="Li Y."/>
        </authorList>
    </citation>
    <scope>NUCLEOTIDE SEQUENCE [LARGE SCALE GENOMIC DNA]</scope>
    <source>
        <strain evidence="5 6">GD003A</strain>
    </source>
</reference>
<dbReference type="RefSeq" id="WP_118931426.1">
    <property type="nucleotide sequence ID" value="NZ_CP061008.1"/>
</dbReference>
<evidence type="ECO:0000256" key="1">
    <source>
        <dbReference type="ARBA" id="ARBA00022723"/>
    </source>
</evidence>
<dbReference type="SUPFAM" id="SSF52768">
    <property type="entry name" value="Arginase/deacetylase"/>
    <property type="match status" value="1"/>
</dbReference>
<dbReference type="InterPro" id="IPR023696">
    <property type="entry name" value="Ureohydrolase_dom_sf"/>
</dbReference>
<dbReference type="PROSITE" id="PS51409">
    <property type="entry name" value="ARGINASE_2"/>
    <property type="match status" value="1"/>
</dbReference>
<evidence type="ECO:0000313" key="6">
    <source>
        <dbReference type="Proteomes" id="UP000285324"/>
    </source>
</evidence>
<evidence type="ECO:0000256" key="4">
    <source>
        <dbReference type="PROSITE-ProRule" id="PRU00742"/>
    </source>
</evidence>
<dbReference type="GO" id="GO:0030145">
    <property type="term" value="F:manganese ion binding"/>
    <property type="evidence" value="ECO:0007669"/>
    <property type="project" value="TreeGrafter"/>
</dbReference>
<keyword evidence="2" id="KW-0378">Hydrolase</keyword>
<evidence type="ECO:0000313" key="5">
    <source>
        <dbReference type="EMBL" id="RPJ93717.1"/>
    </source>
</evidence>
<comment type="similarity">
    <text evidence="4">Belongs to the arginase family.</text>
</comment>
<gene>
    <name evidence="5" type="ORF">DY367_00410</name>
</gene>
<evidence type="ECO:0000256" key="2">
    <source>
        <dbReference type="ARBA" id="ARBA00022801"/>
    </source>
</evidence>
<keyword evidence="1" id="KW-0479">Metal-binding</keyword>
<dbReference type="GO" id="GO:0005737">
    <property type="term" value="C:cytoplasm"/>
    <property type="evidence" value="ECO:0007669"/>
    <property type="project" value="TreeGrafter"/>
</dbReference>